<keyword evidence="5 7" id="KW-1133">Transmembrane helix</keyword>
<dbReference type="Pfam" id="PF00953">
    <property type="entry name" value="Glycos_transf_4"/>
    <property type="match status" value="1"/>
</dbReference>
<organism evidence="8 9">
    <name type="scientific">Candidatus Marsarchaeota G2 archaeon BE_D</name>
    <dbReference type="NCBI Taxonomy" id="1978158"/>
    <lineage>
        <taxon>Archaea</taxon>
        <taxon>Candidatus Marsarchaeota</taxon>
        <taxon>Candidatus Marsarchaeota group 2</taxon>
    </lineage>
</organism>
<feature type="transmembrane region" description="Helical" evidence="7">
    <location>
        <begin position="249"/>
        <end position="269"/>
    </location>
</feature>
<evidence type="ECO:0000256" key="3">
    <source>
        <dbReference type="ARBA" id="ARBA00022679"/>
    </source>
</evidence>
<dbReference type="GO" id="GO:0005886">
    <property type="term" value="C:plasma membrane"/>
    <property type="evidence" value="ECO:0007669"/>
    <property type="project" value="UniProtKB-SubCell"/>
</dbReference>
<dbReference type="InterPro" id="IPR000715">
    <property type="entry name" value="Glycosyl_transferase_4"/>
</dbReference>
<name>A0A2R6CDK9_9ARCH</name>
<reference evidence="8 9" key="1">
    <citation type="submission" date="2017-04" db="EMBL/GenBank/DDBJ databases">
        <title>Novel microbial lineages endemic to geothermal iron-oxide mats fill important gaps in the evolutionary history of Archaea.</title>
        <authorList>
            <person name="Jay Z.J."/>
            <person name="Beam J.P."/>
            <person name="Dlakic M."/>
            <person name="Rusch D.B."/>
            <person name="Kozubal M.A."/>
            <person name="Inskeep W.P."/>
        </authorList>
    </citation>
    <scope>NUCLEOTIDE SEQUENCE [LARGE SCALE GENOMIC DNA]</scope>
    <source>
        <strain evidence="8">BE_D</strain>
    </source>
</reference>
<feature type="transmembrane region" description="Helical" evidence="7">
    <location>
        <begin position="52"/>
        <end position="71"/>
    </location>
</feature>
<keyword evidence="4 7" id="KW-0812">Transmembrane</keyword>
<feature type="transmembrane region" description="Helical" evidence="7">
    <location>
        <begin position="6"/>
        <end position="31"/>
    </location>
</feature>
<evidence type="ECO:0000313" key="8">
    <source>
        <dbReference type="EMBL" id="PSO08890.1"/>
    </source>
</evidence>
<dbReference type="Proteomes" id="UP000242015">
    <property type="component" value="Unassembled WGS sequence"/>
</dbReference>
<evidence type="ECO:0000256" key="7">
    <source>
        <dbReference type="SAM" id="Phobius"/>
    </source>
</evidence>
<keyword evidence="2" id="KW-1003">Cell membrane</keyword>
<feature type="transmembrane region" description="Helical" evidence="7">
    <location>
        <begin position="77"/>
        <end position="95"/>
    </location>
</feature>
<dbReference type="GO" id="GO:0044038">
    <property type="term" value="P:cell wall macromolecule biosynthetic process"/>
    <property type="evidence" value="ECO:0007669"/>
    <property type="project" value="TreeGrafter"/>
</dbReference>
<accession>A0A2R6CDK9</accession>
<dbReference type="AlphaFoldDB" id="A0A2R6CDK9"/>
<keyword evidence="3" id="KW-0808">Transferase</keyword>
<dbReference type="PANTHER" id="PTHR22926">
    <property type="entry name" value="PHOSPHO-N-ACETYLMURAMOYL-PENTAPEPTIDE-TRANSFERASE"/>
    <property type="match status" value="1"/>
</dbReference>
<evidence type="ECO:0000256" key="6">
    <source>
        <dbReference type="ARBA" id="ARBA00023136"/>
    </source>
</evidence>
<feature type="transmembrane region" description="Helical" evidence="7">
    <location>
        <begin position="173"/>
        <end position="191"/>
    </location>
</feature>
<gene>
    <name evidence="8" type="ORF">B9Q04_03270</name>
</gene>
<comment type="subcellular location">
    <subcellularLocation>
        <location evidence="1">Cell membrane</location>
        <topology evidence="1">Multi-pass membrane protein</topology>
    </subcellularLocation>
</comment>
<evidence type="ECO:0000256" key="1">
    <source>
        <dbReference type="ARBA" id="ARBA00004651"/>
    </source>
</evidence>
<sequence>MLLGSTVAFAFSVLATIVVYALLNLLSNFFVRHGYYGIDIHKPNQPKVPEMGGIASSIVVTVLLVGIYIIVPIYAKFYVLDVLFLFIYFSCLGLVDDIKGLSGKYKLAGTILGGALTLIIAKLTDTNFYVPRPFLPFIGQIHGVNFLYPFLIVAAFAVTSNAFNMYDVYNGTLTFASTVVFAELGLIILYANVANYAALTSIISFILAGASLGLFLVNRYPSKFFIGDTGSLSLGAAYSMIAIMGRVEVVAAVAIIPMLINGFLSFSSVGKIFERHEVKARPVLVENGRIRANPTPGAPMSLANFLTSSSPLTEKQIILRYHVLTLIGALLGFITFLLIRW</sequence>
<dbReference type="GO" id="GO:0016780">
    <property type="term" value="F:phosphotransferase activity, for other substituted phosphate groups"/>
    <property type="evidence" value="ECO:0007669"/>
    <property type="project" value="InterPro"/>
</dbReference>
<dbReference type="GO" id="GO:0071555">
    <property type="term" value="P:cell wall organization"/>
    <property type="evidence" value="ECO:0007669"/>
    <property type="project" value="TreeGrafter"/>
</dbReference>
<proteinExistence type="predicted"/>
<dbReference type="EMBL" id="NEXF01000041">
    <property type="protein sequence ID" value="PSO08890.1"/>
    <property type="molecule type" value="Genomic_DNA"/>
</dbReference>
<evidence type="ECO:0000256" key="5">
    <source>
        <dbReference type="ARBA" id="ARBA00022989"/>
    </source>
</evidence>
<feature type="transmembrane region" description="Helical" evidence="7">
    <location>
        <begin position="107"/>
        <end position="124"/>
    </location>
</feature>
<feature type="transmembrane region" description="Helical" evidence="7">
    <location>
        <begin position="144"/>
        <end position="166"/>
    </location>
</feature>
<protein>
    <recommendedName>
        <fullName evidence="10">UDP-N-acetylglucosamine--dolichyl-phosphate N-acetylglucosaminephosphotransferase</fullName>
    </recommendedName>
</protein>
<evidence type="ECO:0000256" key="4">
    <source>
        <dbReference type="ARBA" id="ARBA00022692"/>
    </source>
</evidence>
<keyword evidence="6 7" id="KW-0472">Membrane</keyword>
<comment type="caution">
    <text evidence="8">The sequence shown here is derived from an EMBL/GenBank/DDBJ whole genome shotgun (WGS) entry which is preliminary data.</text>
</comment>
<evidence type="ECO:0008006" key="10">
    <source>
        <dbReference type="Google" id="ProtNLM"/>
    </source>
</evidence>
<dbReference type="PANTHER" id="PTHR22926:SF3">
    <property type="entry name" value="UNDECAPRENYL-PHOSPHATE ALPHA-N-ACETYLGLUCOSAMINYL 1-PHOSPHATE TRANSFERASE"/>
    <property type="match status" value="1"/>
</dbReference>
<evidence type="ECO:0000256" key="2">
    <source>
        <dbReference type="ARBA" id="ARBA00022475"/>
    </source>
</evidence>
<feature type="transmembrane region" description="Helical" evidence="7">
    <location>
        <begin position="224"/>
        <end position="243"/>
    </location>
</feature>
<evidence type="ECO:0000313" key="9">
    <source>
        <dbReference type="Proteomes" id="UP000242015"/>
    </source>
</evidence>
<feature type="transmembrane region" description="Helical" evidence="7">
    <location>
        <begin position="197"/>
        <end position="217"/>
    </location>
</feature>
<feature type="transmembrane region" description="Helical" evidence="7">
    <location>
        <begin position="318"/>
        <end position="339"/>
    </location>
</feature>